<evidence type="ECO:0000256" key="1">
    <source>
        <dbReference type="SAM" id="MobiDB-lite"/>
    </source>
</evidence>
<dbReference type="EMBL" id="JAWJZY010000003">
    <property type="protein sequence ID" value="MEE8658959.1"/>
    <property type="molecule type" value="Genomic_DNA"/>
</dbReference>
<reference evidence="2 3" key="1">
    <citation type="submission" date="2023-10" db="EMBL/GenBank/DDBJ databases">
        <title>Sorlinia euscelidii gen. nov., sp. nov., an acetic acid bacteria isolated from the gut of Euscelidius variegatus emitter.</title>
        <authorList>
            <person name="Michoud G."/>
            <person name="Marasco R."/>
            <person name="Seferji K."/>
            <person name="Gonella E."/>
            <person name="Garuglieri E."/>
            <person name="Alma A."/>
            <person name="Mapelli F."/>
            <person name="Borin S."/>
            <person name="Daffonchio D."/>
            <person name="Crotti E."/>
        </authorList>
    </citation>
    <scope>NUCLEOTIDE SEQUENCE [LARGE SCALE GENOMIC DNA]</scope>
    <source>
        <strain evidence="2 3">EV16P</strain>
    </source>
</reference>
<comment type="caution">
    <text evidence="2">The sequence shown here is derived from an EMBL/GenBank/DDBJ whole genome shotgun (WGS) entry which is preliminary data.</text>
</comment>
<gene>
    <name evidence="2" type="ORF">DOFOFD_08040</name>
</gene>
<organism evidence="2 3">
    <name type="scientific">Sorlinia euscelidii</name>
    <dbReference type="NCBI Taxonomy" id="3081148"/>
    <lineage>
        <taxon>Bacteria</taxon>
        <taxon>Pseudomonadati</taxon>
        <taxon>Pseudomonadota</taxon>
        <taxon>Alphaproteobacteria</taxon>
        <taxon>Acetobacterales</taxon>
        <taxon>Acetobacteraceae</taxon>
        <taxon>Sorlinia</taxon>
    </lineage>
</organism>
<keyword evidence="3" id="KW-1185">Reference proteome</keyword>
<protein>
    <submittedName>
        <fullName evidence="2">Uncharacterized protein</fullName>
    </submittedName>
</protein>
<dbReference type="Proteomes" id="UP001312908">
    <property type="component" value="Unassembled WGS sequence"/>
</dbReference>
<sequence length="139" mass="15828">MEKYTVRRHYHHNLPFLDICALYDCVTSRVGVTSRPQNLLHRMEFSAARHGPVRLVLRFDEAVDTAQCFKQGFHFRKRHHGRPITGGQIGIFMCFYKHGRHADRHRCGGEGATNSRCPPDAPPSPPGCWTEWVASNTTG</sequence>
<name>A0ABU7U258_9PROT</name>
<feature type="region of interest" description="Disordered" evidence="1">
    <location>
        <begin position="107"/>
        <end position="129"/>
    </location>
</feature>
<accession>A0ABU7U258</accession>
<evidence type="ECO:0000313" key="3">
    <source>
        <dbReference type="Proteomes" id="UP001312908"/>
    </source>
</evidence>
<proteinExistence type="predicted"/>
<evidence type="ECO:0000313" key="2">
    <source>
        <dbReference type="EMBL" id="MEE8658959.1"/>
    </source>
</evidence>